<dbReference type="AlphaFoldDB" id="A0A7D6ZHF7"/>
<dbReference type="Proteomes" id="UP000512286">
    <property type="component" value="Chromosome"/>
</dbReference>
<dbReference type="RefSeq" id="WP_181601823.1">
    <property type="nucleotide sequence ID" value="NZ_CP059378.1"/>
</dbReference>
<organism evidence="8 9">
    <name type="scientific">Clostridium intestinale</name>
    <dbReference type="NCBI Taxonomy" id="36845"/>
    <lineage>
        <taxon>Bacteria</taxon>
        <taxon>Bacillati</taxon>
        <taxon>Bacillota</taxon>
        <taxon>Clostridia</taxon>
        <taxon>Eubacteriales</taxon>
        <taxon>Clostridiaceae</taxon>
        <taxon>Clostridium</taxon>
    </lineage>
</organism>
<dbReference type="GO" id="GO:0005886">
    <property type="term" value="C:plasma membrane"/>
    <property type="evidence" value="ECO:0007669"/>
    <property type="project" value="UniProtKB-SubCell"/>
</dbReference>
<dbReference type="CDD" id="cd17353">
    <property type="entry name" value="MFS_OFA_like"/>
    <property type="match status" value="1"/>
</dbReference>
<dbReference type="GO" id="GO:0022857">
    <property type="term" value="F:transmembrane transporter activity"/>
    <property type="evidence" value="ECO:0007669"/>
    <property type="project" value="InterPro"/>
</dbReference>
<feature type="transmembrane region" description="Helical" evidence="6">
    <location>
        <begin position="345"/>
        <end position="363"/>
    </location>
</feature>
<protein>
    <submittedName>
        <fullName evidence="8">OFA family MFS transporter</fullName>
    </submittedName>
</protein>
<keyword evidence="4 6" id="KW-1133">Transmembrane helix</keyword>
<evidence type="ECO:0000313" key="9">
    <source>
        <dbReference type="Proteomes" id="UP000512286"/>
    </source>
</evidence>
<dbReference type="PROSITE" id="PS50850">
    <property type="entry name" value="MFS"/>
    <property type="match status" value="1"/>
</dbReference>
<feature type="transmembrane region" description="Helical" evidence="6">
    <location>
        <begin position="369"/>
        <end position="386"/>
    </location>
</feature>
<feature type="transmembrane region" description="Helical" evidence="6">
    <location>
        <begin position="248"/>
        <end position="269"/>
    </location>
</feature>
<evidence type="ECO:0000313" key="8">
    <source>
        <dbReference type="EMBL" id="QLY79839.1"/>
    </source>
</evidence>
<sequence>MKQLKTKGFLVVLGAVLLQLCIGSIYSWSLFNEPIATYLDISKSKVVLTFSITVFVFAFVTIFSGKLQDKIGPKPVAMIGGAFYSIGLFLCSKSTSLLDFYIYYGFVAGIGIGFVYVCPLSTCIKWFPNHKGLVTGISVGAFGLGSLVFNPLIQALLASIGISKTFLFLSIINLVLIFIGSNLLSLPDESLAIKNKVVAINKNYTPMEMVKTKNFPLLWIAYLFGTMSGLLVIGLARDIGIELAGLSPKAAATAVSAVAIFNATGRLFWGTLSDKIGRIKVVTILFGITTVCMILKSVLSLNIISYFLTLGGVTFCFGGFLSVYPTITGDFFGLKNLGSNYGLMYQAYGIAALVGPLISAAAGNLKLTFVISAILSLIGLIISLFIKSPFRKADSI</sequence>
<feature type="transmembrane region" description="Helical" evidence="6">
    <location>
        <begin position="76"/>
        <end position="95"/>
    </location>
</feature>
<proteinExistence type="predicted"/>
<feature type="transmembrane region" description="Helical" evidence="6">
    <location>
        <begin position="217"/>
        <end position="236"/>
    </location>
</feature>
<feature type="transmembrane region" description="Helical" evidence="6">
    <location>
        <begin position="165"/>
        <end position="186"/>
    </location>
</feature>
<dbReference type="Pfam" id="PF07690">
    <property type="entry name" value="MFS_1"/>
    <property type="match status" value="1"/>
</dbReference>
<feature type="transmembrane region" description="Helical" evidence="6">
    <location>
        <begin position="101"/>
        <end position="120"/>
    </location>
</feature>
<dbReference type="KEGG" id="cint:HZF06_22950"/>
<accession>A0A7D6ZHF7</accession>
<name>A0A7D6ZHF7_9CLOT</name>
<feature type="transmembrane region" description="Helical" evidence="6">
    <location>
        <begin position="281"/>
        <end position="298"/>
    </location>
</feature>
<keyword evidence="3 6" id="KW-0812">Transmembrane</keyword>
<evidence type="ECO:0000256" key="6">
    <source>
        <dbReference type="SAM" id="Phobius"/>
    </source>
</evidence>
<dbReference type="Gene3D" id="1.20.1250.20">
    <property type="entry name" value="MFS general substrate transporter like domains"/>
    <property type="match status" value="2"/>
</dbReference>
<evidence type="ECO:0000256" key="2">
    <source>
        <dbReference type="ARBA" id="ARBA00022448"/>
    </source>
</evidence>
<evidence type="ECO:0000256" key="3">
    <source>
        <dbReference type="ARBA" id="ARBA00022692"/>
    </source>
</evidence>
<dbReference type="InterPro" id="IPR036259">
    <property type="entry name" value="MFS_trans_sf"/>
</dbReference>
<comment type="subcellular location">
    <subcellularLocation>
        <location evidence="1">Cell membrane</location>
        <topology evidence="1">Multi-pass membrane protein</topology>
    </subcellularLocation>
</comment>
<keyword evidence="5 6" id="KW-0472">Membrane</keyword>
<dbReference type="SUPFAM" id="SSF103473">
    <property type="entry name" value="MFS general substrate transporter"/>
    <property type="match status" value="1"/>
</dbReference>
<evidence type="ECO:0000256" key="5">
    <source>
        <dbReference type="ARBA" id="ARBA00023136"/>
    </source>
</evidence>
<dbReference type="EMBL" id="CP059378">
    <property type="protein sequence ID" value="QLY79839.1"/>
    <property type="molecule type" value="Genomic_DNA"/>
</dbReference>
<dbReference type="InterPro" id="IPR020846">
    <property type="entry name" value="MFS_dom"/>
</dbReference>
<evidence type="ECO:0000256" key="1">
    <source>
        <dbReference type="ARBA" id="ARBA00004651"/>
    </source>
</evidence>
<gene>
    <name evidence="8" type="ORF">HZF06_22950</name>
</gene>
<dbReference type="PANTHER" id="PTHR11360">
    <property type="entry name" value="MONOCARBOXYLATE TRANSPORTER"/>
    <property type="match status" value="1"/>
</dbReference>
<dbReference type="InterPro" id="IPR011701">
    <property type="entry name" value="MFS"/>
</dbReference>
<dbReference type="InterPro" id="IPR050327">
    <property type="entry name" value="Proton-linked_MCT"/>
</dbReference>
<keyword evidence="2" id="KW-0813">Transport</keyword>
<feature type="transmembrane region" description="Helical" evidence="6">
    <location>
        <begin position="47"/>
        <end position="64"/>
    </location>
</feature>
<evidence type="ECO:0000259" key="7">
    <source>
        <dbReference type="PROSITE" id="PS50850"/>
    </source>
</evidence>
<reference evidence="8 9" key="1">
    <citation type="submission" date="2020-07" db="EMBL/GenBank/DDBJ databases">
        <title>Electron transfer.</title>
        <authorList>
            <person name="Huang L."/>
            <person name="Liu X."/>
            <person name="Zhou S."/>
        </authorList>
    </citation>
    <scope>NUCLEOTIDE SEQUENCE [LARGE SCALE GENOMIC DNA]</scope>
    <source>
        <strain evidence="8 9">Lx1</strain>
    </source>
</reference>
<dbReference type="PANTHER" id="PTHR11360:SF317">
    <property type="entry name" value="MAJOR FACILITATOR SUPERFAMILY (MFS) PROFILE DOMAIN-CONTAINING PROTEIN-RELATED"/>
    <property type="match status" value="1"/>
</dbReference>
<feature type="domain" description="Major facilitator superfamily (MFS) profile" evidence="7">
    <location>
        <begin position="7"/>
        <end position="391"/>
    </location>
</feature>
<feature type="transmembrane region" description="Helical" evidence="6">
    <location>
        <begin position="304"/>
        <end position="324"/>
    </location>
</feature>
<feature type="transmembrane region" description="Helical" evidence="6">
    <location>
        <begin position="132"/>
        <end position="153"/>
    </location>
</feature>
<evidence type="ECO:0000256" key="4">
    <source>
        <dbReference type="ARBA" id="ARBA00022989"/>
    </source>
</evidence>